<dbReference type="GO" id="GO:0002098">
    <property type="term" value="P:tRNA wobble uridine modification"/>
    <property type="evidence" value="ECO:0007669"/>
    <property type="project" value="InterPro"/>
</dbReference>
<dbReference type="Proteomes" id="UP001145021">
    <property type="component" value="Unassembled WGS sequence"/>
</dbReference>
<evidence type="ECO:0000256" key="1">
    <source>
        <dbReference type="ARBA" id="ARBA00004123"/>
    </source>
</evidence>
<accession>A0A9W7XJP0</accession>
<protein>
    <recommendedName>
        <fullName evidence="5">Elongator complex protein 5</fullName>
    </recommendedName>
</protein>
<name>A0A9W7XJP0_9FUNG</name>
<evidence type="ECO:0000256" key="7">
    <source>
        <dbReference type="ARBA" id="ARBA00022694"/>
    </source>
</evidence>
<keyword evidence="6" id="KW-0963">Cytoplasm</keyword>
<evidence type="ECO:0000256" key="5">
    <source>
        <dbReference type="ARBA" id="ARBA00020264"/>
    </source>
</evidence>
<feature type="compositionally biased region" description="Acidic residues" evidence="9">
    <location>
        <begin position="364"/>
        <end position="380"/>
    </location>
</feature>
<dbReference type="GO" id="GO:0005634">
    <property type="term" value="C:nucleus"/>
    <property type="evidence" value="ECO:0007669"/>
    <property type="project" value="UniProtKB-SubCell"/>
</dbReference>
<dbReference type="EMBL" id="JANBOH010000136">
    <property type="protein sequence ID" value="KAJ1644887.1"/>
    <property type="molecule type" value="Genomic_DNA"/>
</dbReference>
<evidence type="ECO:0000313" key="10">
    <source>
        <dbReference type="EMBL" id="KAJ1644887.1"/>
    </source>
</evidence>
<dbReference type="InterPro" id="IPR019519">
    <property type="entry name" value="Elp5"/>
</dbReference>
<comment type="similarity">
    <text evidence="4">Belongs to the ELP5 family.</text>
</comment>
<dbReference type="InterPro" id="IPR027417">
    <property type="entry name" value="P-loop_NTPase"/>
</dbReference>
<reference evidence="10" key="1">
    <citation type="submission" date="2022-07" db="EMBL/GenBank/DDBJ databases">
        <title>Phylogenomic reconstructions and comparative analyses of Kickxellomycotina fungi.</title>
        <authorList>
            <person name="Reynolds N.K."/>
            <person name="Stajich J.E."/>
            <person name="Barry K."/>
            <person name="Grigoriev I.V."/>
            <person name="Crous P."/>
            <person name="Smith M.E."/>
        </authorList>
    </citation>
    <scope>NUCLEOTIDE SEQUENCE</scope>
    <source>
        <strain evidence="10">NBRC 105413</strain>
    </source>
</reference>
<keyword evidence="7" id="KW-0819">tRNA processing</keyword>
<dbReference type="PANTHER" id="PTHR15641">
    <property type="entry name" value="ELONGATOR COMPLEX PROTEIN 5"/>
    <property type="match status" value="1"/>
</dbReference>
<dbReference type="Gene3D" id="3.40.50.300">
    <property type="entry name" value="P-loop containing nucleotide triphosphate hydrolases"/>
    <property type="match status" value="1"/>
</dbReference>
<comment type="caution">
    <text evidence="10">The sequence shown here is derived from an EMBL/GenBank/DDBJ whole genome shotgun (WGS) entry which is preliminary data.</text>
</comment>
<feature type="compositionally biased region" description="Polar residues" evidence="9">
    <location>
        <begin position="280"/>
        <end position="297"/>
    </location>
</feature>
<evidence type="ECO:0000256" key="4">
    <source>
        <dbReference type="ARBA" id="ARBA00009567"/>
    </source>
</evidence>
<proteinExistence type="inferred from homology"/>
<dbReference type="GO" id="GO:0000049">
    <property type="term" value="F:tRNA binding"/>
    <property type="evidence" value="ECO:0007669"/>
    <property type="project" value="TreeGrafter"/>
</dbReference>
<feature type="compositionally biased region" description="Low complexity" evidence="9">
    <location>
        <begin position="300"/>
        <end position="318"/>
    </location>
</feature>
<dbReference type="AlphaFoldDB" id="A0A9W7XJP0"/>
<evidence type="ECO:0000313" key="11">
    <source>
        <dbReference type="Proteomes" id="UP001145021"/>
    </source>
</evidence>
<sequence length="380" mass="41939">MSTASSLSIRRLVTYQQYTAPLIIVSETAQQTALPFLEAMVRESLARNMRIVAVCIDGLPSSDIANSPKTGIVDQRLSLDSILATNKPSSAATDMGIGAIDQNGFSQLQSAIDRGLQNIQTQMKLKSGNGSDDGVLVVIDSLDRLLRSSQTSTLMLVRRVRQAVCSVPKSRVVARFSRDLWDSKSWSYAANALCELADATVDVHPLDDLRTWMPGWYSDGRARPFMSLRNNDFRRGLARLEHKRQSGKISFEVSSFEIDAHSQLLKFSAVDVSAEPRLPQAQTNPSMTQAKGTSTEQKSQKAQPTQPTQTAQTAPAQQKDADPAADLSFNLSLTDKQRQDRANVELPYLNAQVMSAGEIHYQMDDEDDWDSDDPDDDLEI</sequence>
<comment type="subcellular location">
    <subcellularLocation>
        <location evidence="2">Cytoplasm</location>
    </subcellularLocation>
    <subcellularLocation>
        <location evidence="1">Nucleus</location>
    </subcellularLocation>
</comment>
<organism evidence="10 11">
    <name type="scientific">Coemansia asiatica</name>
    <dbReference type="NCBI Taxonomy" id="1052880"/>
    <lineage>
        <taxon>Eukaryota</taxon>
        <taxon>Fungi</taxon>
        <taxon>Fungi incertae sedis</taxon>
        <taxon>Zoopagomycota</taxon>
        <taxon>Kickxellomycotina</taxon>
        <taxon>Kickxellomycetes</taxon>
        <taxon>Kickxellales</taxon>
        <taxon>Kickxellaceae</taxon>
        <taxon>Coemansia</taxon>
    </lineage>
</organism>
<evidence type="ECO:0000256" key="2">
    <source>
        <dbReference type="ARBA" id="ARBA00004496"/>
    </source>
</evidence>
<evidence type="ECO:0000256" key="6">
    <source>
        <dbReference type="ARBA" id="ARBA00022490"/>
    </source>
</evidence>
<dbReference type="GO" id="GO:0033588">
    <property type="term" value="C:elongator holoenzyme complex"/>
    <property type="evidence" value="ECO:0007669"/>
    <property type="project" value="InterPro"/>
</dbReference>
<dbReference type="Pfam" id="PF10483">
    <property type="entry name" value="Elong_Iki1"/>
    <property type="match status" value="1"/>
</dbReference>
<keyword evidence="11" id="KW-1185">Reference proteome</keyword>
<dbReference type="PANTHER" id="PTHR15641:SF1">
    <property type="entry name" value="ELONGATOR COMPLEX PROTEIN 5"/>
    <property type="match status" value="1"/>
</dbReference>
<keyword evidence="8" id="KW-0539">Nucleus</keyword>
<evidence type="ECO:0000256" key="9">
    <source>
        <dbReference type="SAM" id="MobiDB-lite"/>
    </source>
</evidence>
<evidence type="ECO:0000256" key="3">
    <source>
        <dbReference type="ARBA" id="ARBA00005043"/>
    </source>
</evidence>
<feature type="region of interest" description="Disordered" evidence="9">
    <location>
        <begin position="276"/>
        <end position="322"/>
    </location>
</feature>
<gene>
    <name evidence="10" type="ORF">LPJ64_003471</name>
</gene>
<feature type="region of interest" description="Disordered" evidence="9">
    <location>
        <begin position="357"/>
        <end position="380"/>
    </location>
</feature>
<comment type="pathway">
    <text evidence="3">tRNA modification; 5-methoxycarbonylmethyl-2-thiouridine-tRNA biosynthesis.</text>
</comment>
<dbReference type="GO" id="GO:0005829">
    <property type="term" value="C:cytosol"/>
    <property type="evidence" value="ECO:0007669"/>
    <property type="project" value="TreeGrafter"/>
</dbReference>
<evidence type="ECO:0000256" key="8">
    <source>
        <dbReference type="ARBA" id="ARBA00023242"/>
    </source>
</evidence>